<protein>
    <recommendedName>
        <fullName evidence="1">RNase H type-1 domain-containing protein</fullName>
    </recommendedName>
</protein>
<organism evidence="2 3">
    <name type="scientific">Araneus ventricosus</name>
    <name type="common">Orbweaver spider</name>
    <name type="synonym">Epeira ventricosa</name>
    <dbReference type="NCBI Taxonomy" id="182803"/>
    <lineage>
        <taxon>Eukaryota</taxon>
        <taxon>Metazoa</taxon>
        <taxon>Ecdysozoa</taxon>
        <taxon>Arthropoda</taxon>
        <taxon>Chelicerata</taxon>
        <taxon>Arachnida</taxon>
        <taxon>Araneae</taxon>
        <taxon>Araneomorphae</taxon>
        <taxon>Entelegynae</taxon>
        <taxon>Araneoidea</taxon>
        <taxon>Araneidae</taxon>
        <taxon>Araneus</taxon>
    </lineage>
</organism>
<dbReference type="Pfam" id="PF00075">
    <property type="entry name" value="RNase_H"/>
    <property type="match status" value="1"/>
</dbReference>
<evidence type="ECO:0000313" key="3">
    <source>
        <dbReference type="Proteomes" id="UP000499080"/>
    </source>
</evidence>
<sequence>MALESSKGQTSITEELKSILRDLTNIKLCWIKAHIGIKGNEAADSLAKEATKKGYVDTNIRFSKKWLKNNLQKHILCCQSRWENSGKARYTFGIFSSSLFGPLLWRFLPESVFDGTWGVPLPSK</sequence>
<dbReference type="PROSITE" id="PS50879">
    <property type="entry name" value="RNASE_H_1"/>
    <property type="match status" value="1"/>
</dbReference>
<name>A0A4Y2N341_ARAVE</name>
<comment type="caution">
    <text evidence="2">The sequence shown here is derived from an EMBL/GenBank/DDBJ whole genome shotgun (WGS) entry which is preliminary data.</text>
</comment>
<reference evidence="2 3" key="1">
    <citation type="journal article" date="2019" name="Sci. Rep.">
        <title>Orb-weaving spider Araneus ventricosus genome elucidates the spidroin gene catalogue.</title>
        <authorList>
            <person name="Kono N."/>
            <person name="Nakamura H."/>
            <person name="Ohtoshi R."/>
            <person name="Moran D.A.P."/>
            <person name="Shinohara A."/>
            <person name="Yoshida Y."/>
            <person name="Fujiwara M."/>
            <person name="Mori M."/>
            <person name="Tomita M."/>
            <person name="Arakawa K."/>
        </authorList>
    </citation>
    <scope>NUCLEOTIDE SEQUENCE [LARGE SCALE GENOMIC DNA]</scope>
</reference>
<dbReference type="InterPro" id="IPR036397">
    <property type="entry name" value="RNaseH_sf"/>
</dbReference>
<keyword evidence="3" id="KW-1185">Reference proteome</keyword>
<dbReference type="EMBL" id="BGPR01008360">
    <property type="protein sequence ID" value="GBN33302.1"/>
    <property type="molecule type" value="Genomic_DNA"/>
</dbReference>
<dbReference type="Proteomes" id="UP000499080">
    <property type="component" value="Unassembled WGS sequence"/>
</dbReference>
<dbReference type="OrthoDB" id="8058917at2759"/>
<dbReference type="GO" id="GO:0004523">
    <property type="term" value="F:RNA-DNA hybrid ribonuclease activity"/>
    <property type="evidence" value="ECO:0007669"/>
    <property type="project" value="InterPro"/>
</dbReference>
<gene>
    <name evidence="2" type="ORF">AVEN_267683_1</name>
</gene>
<dbReference type="AlphaFoldDB" id="A0A4Y2N341"/>
<evidence type="ECO:0000259" key="1">
    <source>
        <dbReference type="PROSITE" id="PS50879"/>
    </source>
</evidence>
<dbReference type="GO" id="GO:0003676">
    <property type="term" value="F:nucleic acid binding"/>
    <property type="evidence" value="ECO:0007669"/>
    <property type="project" value="InterPro"/>
</dbReference>
<accession>A0A4Y2N341</accession>
<dbReference type="SUPFAM" id="SSF53098">
    <property type="entry name" value="Ribonuclease H-like"/>
    <property type="match status" value="1"/>
</dbReference>
<evidence type="ECO:0000313" key="2">
    <source>
        <dbReference type="EMBL" id="GBN33302.1"/>
    </source>
</evidence>
<feature type="domain" description="RNase H type-1" evidence="1">
    <location>
        <begin position="1"/>
        <end position="52"/>
    </location>
</feature>
<proteinExistence type="predicted"/>
<dbReference type="Gene3D" id="3.30.420.10">
    <property type="entry name" value="Ribonuclease H-like superfamily/Ribonuclease H"/>
    <property type="match status" value="1"/>
</dbReference>
<dbReference type="InterPro" id="IPR002156">
    <property type="entry name" value="RNaseH_domain"/>
</dbReference>
<dbReference type="InterPro" id="IPR012337">
    <property type="entry name" value="RNaseH-like_sf"/>
</dbReference>